<dbReference type="Ensembl" id="ENSPCET00000023429.1">
    <property type="protein sequence ID" value="ENSPCEP00000022671.1"/>
    <property type="gene ID" value="ENSPCEG00000017290.1"/>
</dbReference>
<dbReference type="PROSITE" id="PS50835">
    <property type="entry name" value="IG_LIKE"/>
    <property type="match status" value="1"/>
</dbReference>
<sequence>MISEAHLLWLLTHYSLPTKVTIFILFYSQIPESLSTLHKTVTNNCKANLDMSDRLAWHAQRPGQAPKLLIQFFCSGSGADFTLTNSSVEADDAVVCYDQLPCSTVIRISTTKGRTKLEIKRDNAKPSAFIFHPSAEQLKGGTASVVCLVNGFYPSALEVDWKVDNTVTTTGVLTSSAQQDTSDRTYSLSSTLTLTKAQYDSHESYTCEVKHATGSLAKSFKRSECLQ</sequence>
<dbReference type="InterPro" id="IPR013783">
    <property type="entry name" value="Ig-like_fold"/>
</dbReference>
<evidence type="ECO:0000313" key="4">
    <source>
        <dbReference type="Ensembl" id="ENSPCEP00000022671.1"/>
    </source>
</evidence>
<accession>A0A8C8SLY4</accession>
<dbReference type="FunFam" id="2.60.40.10:FF:000283">
    <property type="entry name" value="Immunoglobulin kappa constant"/>
    <property type="match status" value="1"/>
</dbReference>
<dbReference type="Gene3D" id="2.60.40.10">
    <property type="entry name" value="Immunoglobulins"/>
    <property type="match status" value="2"/>
</dbReference>
<dbReference type="InterPro" id="IPR036179">
    <property type="entry name" value="Ig-like_dom_sf"/>
</dbReference>
<evidence type="ECO:0000313" key="5">
    <source>
        <dbReference type="Proteomes" id="UP000694393"/>
    </source>
</evidence>
<evidence type="ECO:0000256" key="1">
    <source>
        <dbReference type="ARBA" id="ARBA00023157"/>
    </source>
</evidence>
<dbReference type="SUPFAM" id="SSF48726">
    <property type="entry name" value="Immunoglobulin"/>
    <property type="match status" value="2"/>
</dbReference>
<dbReference type="InterPro" id="IPR003597">
    <property type="entry name" value="Ig_C1-set"/>
</dbReference>
<feature type="domain" description="Ig-like" evidence="3">
    <location>
        <begin position="126"/>
        <end position="223"/>
    </location>
</feature>
<name>A0A8C8SLY4_9SAUR</name>
<keyword evidence="5" id="KW-1185">Reference proteome</keyword>
<dbReference type="PANTHER" id="PTHR23411">
    <property type="entry name" value="TAPASIN"/>
    <property type="match status" value="1"/>
</dbReference>
<keyword evidence="2" id="KW-0393">Immunoglobulin domain</keyword>
<evidence type="ECO:0000259" key="3">
    <source>
        <dbReference type="PROSITE" id="PS50835"/>
    </source>
</evidence>
<dbReference type="Pfam" id="PF07654">
    <property type="entry name" value="C1-set"/>
    <property type="match status" value="1"/>
</dbReference>
<dbReference type="CDD" id="cd07699">
    <property type="entry name" value="IgC1_L"/>
    <property type="match status" value="1"/>
</dbReference>
<dbReference type="InterPro" id="IPR050380">
    <property type="entry name" value="Immune_Resp_Modulators"/>
</dbReference>
<keyword evidence="1" id="KW-1015">Disulfide bond</keyword>
<dbReference type="InterPro" id="IPR003006">
    <property type="entry name" value="Ig/MHC_CS"/>
</dbReference>
<reference evidence="4" key="1">
    <citation type="submission" date="2025-08" db="UniProtKB">
        <authorList>
            <consortium name="Ensembl"/>
        </authorList>
    </citation>
    <scope>IDENTIFICATION</scope>
</reference>
<dbReference type="AlphaFoldDB" id="A0A8C8SLY4"/>
<reference evidence="4" key="2">
    <citation type="submission" date="2025-09" db="UniProtKB">
        <authorList>
            <consortium name="Ensembl"/>
        </authorList>
    </citation>
    <scope>IDENTIFICATION</scope>
</reference>
<organism evidence="4 5">
    <name type="scientific">Pelusios castaneus</name>
    <name type="common">West African mud turtle</name>
    <dbReference type="NCBI Taxonomy" id="367368"/>
    <lineage>
        <taxon>Eukaryota</taxon>
        <taxon>Metazoa</taxon>
        <taxon>Chordata</taxon>
        <taxon>Craniata</taxon>
        <taxon>Vertebrata</taxon>
        <taxon>Euteleostomi</taxon>
        <taxon>Archelosauria</taxon>
        <taxon>Testudinata</taxon>
        <taxon>Testudines</taxon>
        <taxon>Pleurodira</taxon>
        <taxon>Pelomedusidae</taxon>
        <taxon>Pelusios</taxon>
    </lineage>
</organism>
<protein>
    <submittedName>
        <fullName evidence="4">Immunoglobulin kappa constant</fullName>
    </submittedName>
</protein>
<dbReference type="Proteomes" id="UP000694393">
    <property type="component" value="Unplaced"/>
</dbReference>
<proteinExistence type="predicted"/>
<dbReference type="PROSITE" id="PS00290">
    <property type="entry name" value="IG_MHC"/>
    <property type="match status" value="1"/>
</dbReference>
<dbReference type="SMART" id="SM00407">
    <property type="entry name" value="IGc1"/>
    <property type="match status" value="1"/>
</dbReference>
<evidence type="ECO:0000256" key="2">
    <source>
        <dbReference type="ARBA" id="ARBA00023319"/>
    </source>
</evidence>
<dbReference type="InterPro" id="IPR007110">
    <property type="entry name" value="Ig-like_dom"/>
</dbReference>